<proteinExistence type="inferred from homology"/>
<dbReference type="Proteomes" id="UP000054248">
    <property type="component" value="Unassembled WGS sequence"/>
</dbReference>
<reference evidence="3 4" key="1">
    <citation type="submission" date="2014-04" db="EMBL/GenBank/DDBJ databases">
        <authorList>
            <consortium name="DOE Joint Genome Institute"/>
            <person name="Kuo A."/>
            <person name="Girlanda M."/>
            <person name="Perotto S."/>
            <person name="Kohler A."/>
            <person name="Nagy L.G."/>
            <person name="Floudas D."/>
            <person name="Copeland A."/>
            <person name="Barry K.W."/>
            <person name="Cichocki N."/>
            <person name="Veneault-Fourrey C."/>
            <person name="LaButti K."/>
            <person name="Lindquist E.A."/>
            <person name="Lipzen A."/>
            <person name="Lundell T."/>
            <person name="Morin E."/>
            <person name="Murat C."/>
            <person name="Sun H."/>
            <person name="Tunlid A."/>
            <person name="Henrissat B."/>
            <person name="Grigoriev I.V."/>
            <person name="Hibbett D.S."/>
            <person name="Martin F."/>
            <person name="Nordberg H.P."/>
            <person name="Cantor M.N."/>
            <person name="Hua S.X."/>
        </authorList>
    </citation>
    <scope>NUCLEOTIDE SEQUENCE [LARGE SCALE GENOMIC DNA]</scope>
    <source>
        <strain evidence="3 4">MUT 4182</strain>
    </source>
</reference>
<evidence type="ECO:0000256" key="1">
    <source>
        <dbReference type="RuleBase" id="RU363098"/>
    </source>
</evidence>
<dbReference type="InterPro" id="IPR007855">
    <property type="entry name" value="RDRP"/>
</dbReference>
<dbReference type="GO" id="GO:0030422">
    <property type="term" value="P:siRNA processing"/>
    <property type="evidence" value="ECO:0007669"/>
    <property type="project" value="TreeGrafter"/>
</dbReference>
<sequence length="923" mass="103187">MATISLQDIPLHITRLDLIYAIQGVLHQPPFHEGIGRPPNFSVQLDGDPTDEFEHSGTGTLTIADELVVAIFISIFGDPNRPRLNTTSDWDQGELTFTLGSPPPVDLIQELENSPYVDPRVAQGRQARREALNPTVGLHSVQFGWLCRDGRFSSEWQDDIQSISNLPANNTPSLRFNADSNEIWISLAVASTDSETLQAMVVVRFSRIEALIVDTAERSTPGILFTFLSPPALEIHENSEGIFGQEYFRRYRCSSFGQTHTRIVPYTLFAMRVACASQTHMEEFRRMARAASLPRPTDAVPSPIVRRRLFSASTLDRIDAWLSELPWSVAFQALSILNAAALDPIELWNLRPRIEALVSDTDFGVAKTGEVLRGFAGRLKDPKALIQDGESIVRCFDDVKADLRRASLSSGSRLRNPGVFNCYHATVSPTRILLDGPYLDQSNRILRQYPAHQEYFLRVNFADEDHLRFRRDRRIDVARFVKERVGGILEGGLDIAGRHFEFLAYSNSALRDHAVWFCATFQEPGGGRVTAQSIRDGLGDFYFKNLERQPAKLAARMSQAFTATDPSVTLPLDGDIPILPDIERNGSVFTDGVGEISRALARRIVRSLEKSGRTKRFFIRPSAFQFRMGGCKGMLMVNPELKDNGIRLRNSQQKFLSPLADIEIAQVFYRAKPFYLNRFLIMILETLGVPADIFLGLQREAIRDVKAATESFSACAEFLDTNGCGTSYHISSVFLHLTHLGLTLGGQGPMAVRDRFLNRSIRFAKNHVLREMKHRARIPVKGSYTLVGVADFTGYLPPNTIFACIQLRDQKPICIKGRVLISRSPQVHPGDVQFVEAIGIPPAGSPFEHERYTNCIVFSTQGERSVPSMLAGGDLDGDEYNLILNTSLFPPSCYPPAEYPSVTPKTLDRPCSTKDLTDWVTDY</sequence>
<gene>
    <name evidence="3" type="ORF">M407DRAFT_210550</name>
</gene>
<dbReference type="PANTHER" id="PTHR23079:SF55">
    <property type="entry name" value="RNA-DIRECTED RNA POLYMERASE"/>
    <property type="match status" value="1"/>
</dbReference>
<evidence type="ECO:0000259" key="2">
    <source>
        <dbReference type="Pfam" id="PF05183"/>
    </source>
</evidence>
<keyword evidence="1" id="KW-0696">RNA-directed RNA polymerase</keyword>
<reference evidence="4" key="2">
    <citation type="submission" date="2015-01" db="EMBL/GenBank/DDBJ databases">
        <title>Evolutionary Origins and Diversification of the Mycorrhizal Mutualists.</title>
        <authorList>
            <consortium name="DOE Joint Genome Institute"/>
            <consortium name="Mycorrhizal Genomics Consortium"/>
            <person name="Kohler A."/>
            <person name="Kuo A."/>
            <person name="Nagy L.G."/>
            <person name="Floudas D."/>
            <person name="Copeland A."/>
            <person name="Barry K.W."/>
            <person name="Cichocki N."/>
            <person name="Veneault-Fourrey C."/>
            <person name="LaButti K."/>
            <person name="Lindquist E.A."/>
            <person name="Lipzen A."/>
            <person name="Lundell T."/>
            <person name="Morin E."/>
            <person name="Murat C."/>
            <person name="Riley R."/>
            <person name="Ohm R."/>
            <person name="Sun H."/>
            <person name="Tunlid A."/>
            <person name="Henrissat B."/>
            <person name="Grigoriev I.V."/>
            <person name="Hibbett D.S."/>
            <person name="Martin F."/>
        </authorList>
    </citation>
    <scope>NUCLEOTIDE SEQUENCE [LARGE SCALE GENOMIC DNA]</scope>
    <source>
        <strain evidence="4">MUT 4182</strain>
    </source>
</reference>
<dbReference type="GO" id="GO:0031380">
    <property type="term" value="C:nuclear RNA-directed RNA polymerase complex"/>
    <property type="evidence" value="ECO:0007669"/>
    <property type="project" value="TreeGrafter"/>
</dbReference>
<dbReference type="PANTHER" id="PTHR23079">
    <property type="entry name" value="RNA-DEPENDENT RNA POLYMERASE"/>
    <property type="match status" value="1"/>
</dbReference>
<evidence type="ECO:0000313" key="4">
    <source>
        <dbReference type="Proteomes" id="UP000054248"/>
    </source>
</evidence>
<dbReference type="EC" id="2.7.7.48" evidence="1"/>
<dbReference type="InterPro" id="IPR057596">
    <property type="entry name" value="RDRP_core"/>
</dbReference>
<dbReference type="GO" id="GO:0003723">
    <property type="term" value="F:RNA binding"/>
    <property type="evidence" value="ECO:0007669"/>
    <property type="project" value="UniProtKB-KW"/>
</dbReference>
<organism evidence="3 4">
    <name type="scientific">Tulasnella calospora MUT 4182</name>
    <dbReference type="NCBI Taxonomy" id="1051891"/>
    <lineage>
        <taxon>Eukaryota</taxon>
        <taxon>Fungi</taxon>
        <taxon>Dikarya</taxon>
        <taxon>Basidiomycota</taxon>
        <taxon>Agaricomycotina</taxon>
        <taxon>Agaricomycetes</taxon>
        <taxon>Cantharellales</taxon>
        <taxon>Tulasnellaceae</taxon>
        <taxon>Tulasnella</taxon>
    </lineage>
</organism>
<name>A0A0C3QI04_9AGAM</name>
<dbReference type="Pfam" id="PF05183">
    <property type="entry name" value="RdRP"/>
    <property type="match status" value="1"/>
</dbReference>
<keyword evidence="1" id="KW-0548">Nucleotidyltransferase</keyword>
<keyword evidence="4" id="KW-1185">Reference proteome</keyword>
<dbReference type="AlphaFoldDB" id="A0A0C3QI04"/>
<feature type="non-terminal residue" evidence="3">
    <location>
        <position position="923"/>
    </location>
</feature>
<comment type="similarity">
    <text evidence="1">Belongs to the RdRP family.</text>
</comment>
<evidence type="ECO:0000313" key="3">
    <source>
        <dbReference type="EMBL" id="KIO25499.1"/>
    </source>
</evidence>
<keyword evidence="1" id="KW-0694">RNA-binding</keyword>
<dbReference type="OrthoDB" id="6513042at2759"/>
<protein>
    <recommendedName>
        <fullName evidence="1">RNA-dependent RNA polymerase</fullName>
        <ecNumber evidence="1">2.7.7.48</ecNumber>
    </recommendedName>
</protein>
<keyword evidence="1" id="KW-0808">Transferase</keyword>
<accession>A0A0C3QI04</accession>
<dbReference type="EMBL" id="KN823041">
    <property type="protein sequence ID" value="KIO25499.1"/>
    <property type="molecule type" value="Genomic_DNA"/>
</dbReference>
<dbReference type="STRING" id="1051891.A0A0C3QI04"/>
<dbReference type="HOGENOM" id="CLU_001366_2_1_1"/>
<feature type="domain" description="RDRP core" evidence="2">
    <location>
        <begin position="427"/>
        <end position="923"/>
    </location>
</feature>
<comment type="catalytic activity">
    <reaction evidence="1">
        <text>RNA(n) + a ribonucleoside 5'-triphosphate = RNA(n+1) + diphosphate</text>
        <dbReference type="Rhea" id="RHEA:21248"/>
        <dbReference type="Rhea" id="RHEA-COMP:14527"/>
        <dbReference type="Rhea" id="RHEA-COMP:17342"/>
        <dbReference type="ChEBI" id="CHEBI:33019"/>
        <dbReference type="ChEBI" id="CHEBI:61557"/>
        <dbReference type="ChEBI" id="CHEBI:140395"/>
        <dbReference type="EC" id="2.7.7.48"/>
    </reaction>
</comment>
<dbReference type="GO" id="GO:0003968">
    <property type="term" value="F:RNA-directed RNA polymerase activity"/>
    <property type="evidence" value="ECO:0007669"/>
    <property type="project" value="UniProtKB-KW"/>
</dbReference>